<comment type="caution">
    <text evidence="1">The sequence shown here is derived from an EMBL/GenBank/DDBJ whole genome shotgun (WGS) entry which is preliminary data.</text>
</comment>
<gene>
    <name evidence="1" type="ORF">DR78_752</name>
</gene>
<organism evidence="1 2">
    <name type="scientific">Francisella philomiragia</name>
    <dbReference type="NCBI Taxonomy" id="28110"/>
    <lineage>
        <taxon>Bacteria</taxon>
        <taxon>Pseudomonadati</taxon>
        <taxon>Pseudomonadota</taxon>
        <taxon>Gammaproteobacteria</taxon>
        <taxon>Thiotrichales</taxon>
        <taxon>Francisellaceae</taxon>
        <taxon>Francisella</taxon>
    </lineage>
</organism>
<dbReference type="EMBL" id="JOUE01000006">
    <property type="protein sequence ID" value="KFJ42869.1"/>
    <property type="molecule type" value="Genomic_DNA"/>
</dbReference>
<accession>A0AAW3DB32</accession>
<protein>
    <submittedName>
        <fullName evidence="1">Uncharacterized protein</fullName>
    </submittedName>
</protein>
<evidence type="ECO:0000313" key="2">
    <source>
        <dbReference type="Proteomes" id="UP000029117"/>
    </source>
</evidence>
<dbReference type="Proteomes" id="UP000029117">
    <property type="component" value="Unassembled WGS sequence"/>
</dbReference>
<sequence length="359" mass="42767">MIVKKICFHCKYRRPVYKYSTSKQPICKICSIEIYRHCKKCNILIPAGSGNYCKKCSSLNAIKNKLNSNGISLIYTENIFREFCYWLAQYRDPHFSSINMQHFLEHFKLIDKLYIKNNNFPSYRDILFEYLIQEKNYSNIIFSFLQEKKVIEKSSIDKKAYQSLKTIRLYLKEHKNSDSLLSKTFINYYLYLLNKPKTSTTSVRLALTPANTLIHAHILFNLETFNEVAISSFIFMYPGYKASITGFINYLYKNRFIKYGMIDIPKANLVKTRKSKAYLKLQLVKILKNKDHSLKQRLQTISLCMEYFHKLSLPKYTYITNKIITKKQNKYFLKVQHENYYIPLNRKEFTHFHNALALR</sequence>
<reference evidence="1 2" key="1">
    <citation type="submission" date="2014-04" db="EMBL/GenBank/DDBJ databases">
        <authorList>
            <person name="Bishop-Lilly K.A."/>
            <person name="Broomall S.M."/>
            <person name="Chain P.S."/>
            <person name="Chertkov O."/>
            <person name="Coyne S.R."/>
            <person name="Daligault H.E."/>
            <person name="Davenport K.W."/>
            <person name="Erkkila T."/>
            <person name="Frey K.G."/>
            <person name="Gibbons H.S."/>
            <person name="Gu W."/>
            <person name="Jaissle J."/>
            <person name="Johnson S.L."/>
            <person name="Koroleva G.I."/>
            <person name="Ladner J.T."/>
            <person name="Lo C.-C."/>
            <person name="Minogue T.D."/>
            <person name="Munk C."/>
            <person name="Palacios G.F."/>
            <person name="Redden C.L."/>
            <person name="Rosenzweig C.N."/>
            <person name="Scholz M.B."/>
            <person name="Teshima H."/>
            <person name="Xu Y."/>
        </authorList>
    </citation>
    <scope>NUCLEOTIDE SEQUENCE [LARGE SCALE GENOMIC DNA]</scope>
    <source>
        <strain evidence="1 2">FAJ</strain>
    </source>
</reference>
<evidence type="ECO:0000313" key="1">
    <source>
        <dbReference type="EMBL" id="KFJ42869.1"/>
    </source>
</evidence>
<name>A0AAW3DB32_9GAMM</name>
<dbReference type="AlphaFoldDB" id="A0AAW3DB32"/>
<proteinExistence type="predicted"/>